<dbReference type="Proteomes" id="UP000014977">
    <property type="component" value="Unassembled WGS sequence"/>
</dbReference>
<sequence>MDMKFIFVCPTRNEVFESADFTILDNRGVITDGSGNRVLDAKVALNGPCPFCGEKHVYHAGELSCPFGE</sequence>
<protein>
    <submittedName>
        <fullName evidence="1">Uncharacterized protein</fullName>
    </submittedName>
</protein>
<dbReference type="eggNOG" id="ENOG502ZXKD">
    <property type="taxonomic scope" value="Bacteria"/>
</dbReference>
<name>S7TD32_DESML</name>
<dbReference type="EMBL" id="ATHJ01000115">
    <property type="protein sequence ID" value="EPR34465.1"/>
    <property type="molecule type" value="Genomic_DNA"/>
</dbReference>
<organism evidence="1 2">
    <name type="scientific">Desulfococcus multivorans DSM 2059</name>
    <dbReference type="NCBI Taxonomy" id="1121405"/>
    <lineage>
        <taxon>Bacteria</taxon>
        <taxon>Pseudomonadati</taxon>
        <taxon>Thermodesulfobacteriota</taxon>
        <taxon>Desulfobacteria</taxon>
        <taxon>Desulfobacterales</taxon>
        <taxon>Desulfococcaceae</taxon>
        <taxon>Desulfococcus</taxon>
    </lineage>
</organism>
<comment type="caution">
    <text evidence="1">The sequence shown here is derived from an EMBL/GenBank/DDBJ whole genome shotgun (WGS) entry which is preliminary data.</text>
</comment>
<gene>
    <name evidence="1" type="ORF">dsmv_3304</name>
</gene>
<keyword evidence="2" id="KW-1185">Reference proteome</keyword>
<proteinExistence type="predicted"/>
<reference evidence="1 2" key="1">
    <citation type="journal article" date="2013" name="Genome Announc.">
        <title>Draft genome sequences for three mercury-methylating, sulfate-reducing bacteria.</title>
        <authorList>
            <person name="Brown S.D."/>
            <person name="Hurt R.A.Jr."/>
            <person name="Gilmour C.C."/>
            <person name="Elias D.A."/>
        </authorList>
    </citation>
    <scope>NUCLEOTIDE SEQUENCE [LARGE SCALE GENOMIC DNA]</scope>
    <source>
        <strain evidence="1 2">DSM 2059</strain>
    </source>
</reference>
<accession>S7TD32</accession>
<dbReference type="AlphaFoldDB" id="S7TD32"/>
<dbReference type="STRING" id="897.B2D07_01670"/>
<evidence type="ECO:0000313" key="2">
    <source>
        <dbReference type="Proteomes" id="UP000014977"/>
    </source>
</evidence>
<evidence type="ECO:0000313" key="1">
    <source>
        <dbReference type="EMBL" id="EPR34465.1"/>
    </source>
</evidence>